<dbReference type="EMBL" id="GBXM01104682">
    <property type="protein sequence ID" value="JAH03895.1"/>
    <property type="molecule type" value="Transcribed_RNA"/>
</dbReference>
<accession>A0A0E9PII8</accession>
<protein>
    <submittedName>
        <fullName evidence="1">Uncharacterized protein</fullName>
    </submittedName>
</protein>
<organism evidence="1">
    <name type="scientific">Anguilla anguilla</name>
    <name type="common">European freshwater eel</name>
    <name type="synonym">Muraena anguilla</name>
    <dbReference type="NCBI Taxonomy" id="7936"/>
    <lineage>
        <taxon>Eukaryota</taxon>
        <taxon>Metazoa</taxon>
        <taxon>Chordata</taxon>
        <taxon>Craniata</taxon>
        <taxon>Vertebrata</taxon>
        <taxon>Euteleostomi</taxon>
        <taxon>Actinopterygii</taxon>
        <taxon>Neopterygii</taxon>
        <taxon>Teleostei</taxon>
        <taxon>Anguilliformes</taxon>
        <taxon>Anguillidae</taxon>
        <taxon>Anguilla</taxon>
    </lineage>
</organism>
<reference evidence="1" key="2">
    <citation type="journal article" date="2015" name="Fish Shellfish Immunol.">
        <title>Early steps in the European eel (Anguilla anguilla)-Vibrio vulnificus interaction in the gills: Role of the RtxA13 toxin.</title>
        <authorList>
            <person name="Callol A."/>
            <person name="Pajuelo D."/>
            <person name="Ebbesson L."/>
            <person name="Teles M."/>
            <person name="MacKenzie S."/>
            <person name="Amaro C."/>
        </authorList>
    </citation>
    <scope>NUCLEOTIDE SEQUENCE</scope>
</reference>
<proteinExistence type="predicted"/>
<evidence type="ECO:0000313" key="1">
    <source>
        <dbReference type="EMBL" id="JAH03895.1"/>
    </source>
</evidence>
<name>A0A0E9PII8_ANGAN</name>
<sequence length="44" mass="5280">MGLAKLNEIQETREALHQHQSAIDANKDFTYEVEFQCQLRWSYH</sequence>
<dbReference type="AlphaFoldDB" id="A0A0E9PII8"/>
<reference evidence="1" key="1">
    <citation type="submission" date="2014-11" db="EMBL/GenBank/DDBJ databases">
        <authorList>
            <person name="Amaro Gonzalez C."/>
        </authorList>
    </citation>
    <scope>NUCLEOTIDE SEQUENCE</scope>
</reference>